<reference evidence="3" key="1">
    <citation type="submission" date="2025-08" db="UniProtKB">
        <authorList>
            <consortium name="RefSeq"/>
        </authorList>
    </citation>
    <scope>IDENTIFICATION</scope>
    <source>
        <tissue evidence="3">Seedling</tissue>
    </source>
</reference>
<keyword evidence="1" id="KW-0472">Membrane</keyword>
<gene>
    <name evidence="3" type="primary">LOC125419894</name>
</gene>
<feature type="transmembrane region" description="Helical" evidence="1">
    <location>
        <begin position="12"/>
        <end position="33"/>
    </location>
</feature>
<protein>
    <submittedName>
        <fullName evidence="3">Uncharacterized protein LOC125419894 isoform X1</fullName>
    </submittedName>
</protein>
<dbReference type="PANTHER" id="PTHR31414:SF19">
    <property type="entry name" value="TRANSMEMBRANE PROTEIN"/>
    <property type="match status" value="1"/>
</dbReference>
<organism evidence="2 3">
    <name type="scientific">Ziziphus jujuba</name>
    <name type="common">Chinese jujube</name>
    <name type="synonym">Ziziphus sativa</name>
    <dbReference type="NCBI Taxonomy" id="326968"/>
    <lineage>
        <taxon>Eukaryota</taxon>
        <taxon>Viridiplantae</taxon>
        <taxon>Streptophyta</taxon>
        <taxon>Embryophyta</taxon>
        <taxon>Tracheophyta</taxon>
        <taxon>Spermatophyta</taxon>
        <taxon>Magnoliopsida</taxon>
        <taxon>eudicotyledons</taxon>
        <taxon>Gunneridae</taxon>
        <taxon>Pentapetalae</taxon>
        <taxon>rosids</taxon>
        <taxon>fabids</taxon>
        <taxon>Rosales</taxon>
        <taxon>Rhamnaceae</taxon>
        <taxon>Paliureae</taxon>
        <taxon>Ziziphus</taxon>
    </lineage>
</organism>
<dbReference type="PANTHER" id="PTHR31414">
    <property type="entry name" value="TRANSMEMBRANE PROTEIN DDB_G0292058"/>
    <property type="match status" value="1"/>
</dbReference>
<accession>A0ABM3I7N6</accession>
<evidence type="ECO:0000313" key="3">
    <source>
        <dbReference type="RefSeq" id="XP_048322364.2"/>
    </source>
</evidence>
<evidence type="ECO:0000313" key="2">
    <source>
        <dbReference type="Proteomes" id="UP001652623"/>
    </source>
</evidence>
<feature type="transmembrane region" description="Helical" evidence="1">
    <location>
        <begin position="218"/>
        <end position="240"/>
    </location>
</feature>
<dbReference type="GeneID" id="125419894"/>
<keyword evidence="1" id="KW-0812">Transmembrane</keyword>
<evidence type="ECO:0000256" key="1">
    <source>
        <dbReference type="SAM" id="Phobius"/>
    </source>
</evidence>
<keyword evidence="2" id="KW-1185">Reference proteome</keyword>
<name>A0ABM3I7N6_ZIZJJ</name>
<sequence length="497" mass="56188">MPGPNGVFLRNFVIILVSASVFSQNWLVFGSAVQEQSFKRPDPLRFFKYYNGDFDVQNKHYWASTALTGVHGYAIAGVWLLCGMVFGIFMTFKHPNMKSWAISEFLEHYYITIFWLVLLFTFLALVSSSLVLSANQDSLKKMENLRESIENVGKDARRTIRKVVEAMTTMESLLVPYNSDMAKVLRVTSHQLGKASLLIQSVVHNIGASIHKAIQTSYIAHLVVVIFNLVLVVAALVLILTHWYPGFVIIIFLCWILTTFGWVLTGFDFFFHNFIEDTCAALEDVKLNPQNNSLSSVLPCMDPSYSQKIMVQIGSTVHIFISQLNSKAEDFYKMFGLDEQNENLYGVIQICNPFKGPPEYSYVPEGCPKNSIPISQIPNILASFTCFDEENNINEGCKSSGRVIPEASYNMARDYSEAIQDLLDIYPELKSLTECKLVKQFSNVVLQQCKSIRAAIRWLWVLMLFLSISMVALVLTWVAKAFQDRGRSFSMCSISPG</sequence>
<feature type="transmembrane region" description="Helical" evidence="1">
    <location>
        <begin position="246"/>
        <end position="264"/>
    </location>
</feature>
<dbReference type="InterPro" id="IPR040283">
    <property type="entry name" value="DDB_G0292058-like"/>
</dbReference>
<feature type="transmembrane region" description="Helical" evidence="1">
    <location>
        <begin position="70"/>
        <end position="89"/>
    </location>
</feature>
<dbReference type="RefSeq" id="XP_048322364.2">
    <property type="nucleotide sequence ID" value="XM_048466407.2"/>
</dbReference>
<feature type="transmembrane region" description="Helical" evidence="1">
    <location>
        <begin position="458"/>
        <end position="479"/>
    </location>
</feature>
<dbReference type="Proteomes" id="UP001652623">
    <property type="component" value="Chromosome 7"/>
</dbReference>
<feature type="transmembrane region" description="Helical" evidence="1">
    <location>
        <begin position="109"/>
        <end position="132"/>
    </location>
</feature>
<keyword evidence="1" id="KW-1133">Transmembrane helix</keyword>
<proteinExistence type="predicted"/>